<comment type="subcellular location">
    <subcellularLocation>
        <location evidence="1">Cell membrane</location>
    </subcellularLocation>
</comment>
<dbReference type="SMART" id="SM00369">
    <property type="entry name" value="LRR_TYP"/>
    <property type="match status" value="4"/>
</dbReference>
<gene>
    <name evidence="9" type="ORF">TIFTF001_012427</name>
</gene>
<dbReference type="PRINTS" id="PR00019">
    <property type="entry name" value="LEURICHRPT"/>
</dbReference>
<keyword evidence="2" id="KW-1003">Cell membrane</keyword>
<keyword evidence="6 7" id="KW-0472">Membrane</keyword>
<protein>
    <recommendedName>
        <fullName evidence="11">Piriformospora indica-insensitive protein 2-like</fullName>
    </recommendedName>
</protein>
<evidence type="ECO:0000256" key="6">
    <source>
        <dbReference type="ARBA" id="ARBA00023136"/>
    </source>
</evidence>
<feature type="chain" id="PRO_5041743681" description="Piriformospora indica-insensitive protein 2-like" evidence="8">
    <location>
        <begin position="26"/>
        <end position="483"/>
    </location>
</feature>
<dbReference type="InterPro" id="IPR032675">
    <property type="entry name" value="LRR_dom_sf"/>
</dbReference>
<evidence type="ECO:0000256" key="8">
    <source>
        <dbReference type="SAM" id="SignalP"/>
    </source>
</evidence>
<organism evidence="9 10">
    <name type="scientific">Ficus carica</name>
    <name type="common">Common fig</name>
    <dbReference type="NCBI Taxonomy" id="3494"/>
    <lineage>
        <taxon>Eukaryota</taxon>
        <taxon>Viridiplantae</taxon>
        <taxon>Streptophyta</taxon>
        <taxon>Embryophyta</taxon>
        <taxon>Tracheophyta</taxon>
        <taxon>Spermatophyta</taxon>
        <taxon>Magnoliopsida</taxon>
        <taxon>eudicotyledons</taxon>
        <taxon>Gunneridae</taxon>
        <taxon>Pentapetalae</taxon>
        <taxon>rosids</taxon>
        <taxon>fabids</taxon>
        <taxon>Rosales</taxon>
        <taxon>Moraceae</taxon>
        <taxon>Ficeae</taxon>
        <taxon>Ficus</taxon>
    </lineage>
</organism>
<dbReference type="Gene3D" id="3.80.10.10">
    <property type="entry name" value="Ribonuclease Inhibitor"/>
    <property type="match status" value="3"/>
</dbReference>
<evidence type="ECO:0000256" key="2">
    <source>
        <dbReference type="ARBA" id="ARBA00022475"/>
    </source>
</evidence>
<keyword evidence="5" id="KW-0677">Repeat</keyword>
<dbReference type="InterPro" id="IPR001611">
    <property type="entry name" value="Leu-rich_rpt"/>
</dbReference>
<evidence type="ECO:0008006" key="11">
    <source>
        <dbReference type="Google" id="ProtNLM"/>
    </source>
</evidence>
<keyword evidence="7" id="KW-0812">Transmembrane</keyword>
<evidence type="ECO:0000256" key="7">
    <source>
        <dbReference type="SAM" id="Phobius"/>
    </source>
</evidence>
<dbReference type="Pfam" id="PF00560">
    <property type="entry name" value="LRR_1"/>
    <property type="match status" value="3"/>
</dbReference>
<keyword evidence="10" id="KW-1185">Reference proteome</keyword>
<keyword evidence="7" id="KW-1133">Transmembrane helix</keyword>
<dbReference type="GO" id="GO:0005886">
    <property type="term" value="C:plasma membrane"/>
    <property type="evidence" value="ECO:0007669"/>
    <property type="project" value="UniProtKB-SubCell"/>
</dbReference>
<dbReference type="FunFam" id="3.80.10.10:FF:000299">
    <property type="entry name" value="Piriformospora indica-insensitive protein 2"/>
    <property type="match status" value="1"/>
</dbReference>
<keyword evidence="4 8" id="KW-0732">Signal</keyword>
<evidence type="ECO:0000256" key="3">
    <source>
        <dbReference type="ARBA" id="ARBA00022614"/>
    </source>
</evidence>
<feature type="signal peptide" evidence="8">
    <location>
        <begin position="1"/>
        <end position="25"/>
    </location>
</feature>
<name>A0AA88D699_FICCA</name>
<accession>A0AA88D699</accession>
<comment type="caution">
    <text evidence="9">The sequence shown here is derived from an EMBL/GenBank/DDBJ whole genome shotgun (WGS) entry which is preliminary data.</text>
</comment>
<sequence length="483" mass="52984">MATSFLSYFLVGLLVLACEVNLAQRNSGDEFEILDMEKVELLGLFDVFDALLGDSDWAKDHPQPCSETPWPGVECEIGQEETPLFHVTKIHIGPDILNPPPCKNSATFSNSLLKLPYLKTLSIFNCFLTSEVSLSPSLFGSLSSLEHLALDSNPALTGEIPKSLANLASLRVLSLSQNSLNGEIPKEIGEIVMLEQLDLSYNNLSGEVPEAIGGMEKLTILDLSWNSLEGQLPSSLGQLHFLQKIDLSSNKIMGKIPPQLGKLKSLVLLDLSNNLLSGQIPETLLDLDHLEYFILDHNPLNTEIPNFLGHLKMLQTMSLSSCGLVGKLLTSFSLLQHLSSLSLDNNSLTGTIPPSLGTLQNLDLLNLSHNLLSGEVLLSEDFVERLGKRLDIRGNSGLCTRNVYQKNVSVCLNNASGEVEPPRSGETLAWKKPDYESDRTEPSDKNRIKESSAGGGVSWLKPNLLIILCLLYFYSIFFSMSCM</sequence>
<proteinExistence type="predicted"/>
<reference evidence="9" key="1">
    <citation type="submission" date="2023-07" db="EMBL/GenBank/DDBJ databases">
        <title>draft genome sequence of fig (Ficus carica).</title>
        <authorList>
            <person name="Takahashi T."/>
            <person name="Nishimura K."/>
        </authorList>
    </citation>
    <scope>NUCLEOTIDE SEQUENCE</scope>
</reference>
<dbReference type="AlphaFoldDB" id="A0AA88D699"/>
<dbReference type="GO" id="GO:0051707">
    <property type="term" value="P:response to other organism"/>
    <property type="evidence" value="ECO:0007669"/>
    <property type="project" value="UniProtKB-ARBA"/>
</dbReference>
<dbReference type="FunFam" id="3.80.10.10:FF:000269">
    <property type="entry name" value="Piriformospora indica-insensitive protein 2"/>
    <property type="match status" value="1"/>
</dbReference>
<dbReference type="Pfam" id="PF13855">
    <property type="entry name" value="LRR_8"/>
    <property type="match status" value="2"/>
</dbReference>
<dbReference type="InterPro" id="IPR003591">
    <property type="entry name" value="Leu-rich_rpt_typical-subtyp"/>
</dbReference>
<feature type="transmembrane region" description="Helical" evidence="7">
    <location>
        <begin position="464"/>
        <end position="482"/>
    </location>
</feature>
<evidence type="ECO:0000256" key="4">
    <source>
        <dbReference type="ARBA" id="ARBA00022729"/>
    </source>
</evidence>
<dbReference type="EMBL" id="BTGU01000016">
    <property type="protein sequence ID" value="GMN43227.1"/>
    <property type="molecule type" value="Genomic_DNA"/>
</dbReference>
<keyword evidence="3" id="KW-0433">Leucine-rich repeat</keyword>
<evidence type="ECO:0000313" key="9">
    <source>
        <dbReference type="EMBL" id="GMN43227.1"/>
    </source>
</evidence>
<dbReference type="Proteomes" id="UP001187192">
    <property type="component" value="Unassembled WGS sequence"/>
</dbReference>
<dbReference type="PANTHER" id="PTHR48004">
    <property type="entry name" value="OS01G0149700 PROTEIN"/>
    <property type="match status" value="1"/>
</dbReference>
<dbReference type="SUPFAM" id="SSF52058">
    <property type="entry name" value="L domain-like"/>
    <property type="match status" value="1"/>
</dbReference>
<evidence type="ECO:0000256" key="5">
    <source>
        <dbReference type="ARBA" id="ARBA00022737"/>
    </source>
</evidence>
<evidence type="ECO:0000256" key="1">
    <source>
        <dbReference type="ARBA" id="ARBA00004236"/>
    </source>
</evidence>
<dbReference type="PANTHER" id="PTHR48004:SF58">
    <property type="entry name" value="OS01G0162200 PROTEIN"/>
    <property type="match status" value="1"/>
</dbReference>
<dbReference type="InterPro" id="IPR052941">
    <property type="entry name" value="StomDev_PlantInt_Reg"/>
</dbReference>
<evidence type="ECO:0000313" key="10">
    <source>
        <dbReference type="Proteomes" id="UP001187192"/>
    </source>
</evidence>